<keyword evidence="2" id="KW-0472">Membrane</keyword>
<feature type="region of interest" description="Disordered" evidence="1">
    <location>
        <begin position="668"/>
        <end position="862"/>
    </location>
</feature>
<feature type="transmembrane region" description="Helical" evidence="2">
    <location>
        <begin position="152"/>
        <end position="170"/>
    </location>
</feature>
<keyword evidence="4" id="KW-1185">Reference proteome</keyword>
<name>A0ABU9B312_9BACT</name>
<organism evidence="3 4">
    <name type="scientific">Luteolibacter soli</name>
    <dbReference type="NCBI Taxonomy" id="3135280"/>
    <lineage>
        <taxon>Bacteria</taxon>
        <taxon>Pseudomonadati</taxon>
        <taxon>Verrucomicrobiota</taxon>
        <taxon>Verrucomicrobiia</taxon>
        <taxon>Verrucomicrobiales</taxon>
        <taxon>Verrucomicrobiaceae</taxon>
        <taxon>Luteolibacter</taxon>
    </lineage>
</organism>
<accession>A0ABU9B312</accession>
<keyword evidence="2" id="KW-1133">Transmembrane helix</keyword>
<feature type="region of interest" description="Disordered" evidence="1">
    <location>
        <begin position="436"/>
        <end position="458"/>
    </location>
</feature>
<protein>
    <recommendedName>
        <fullName evidence="5">DUF4175 family protein</fullName>
    </recommendedName>
</protein>
<evidence type="ECO:0000256" key="2">
    <source>
        <dbReference type="SAM" id="Phobius"/>
    </source>
</evidence>
<evidence type="ECO:0000313" key="3">
    <source>
        <dbReference type="EMBL" id="MEK7954429.1"/>
    </source>
</evidence>
<evidence type="ECO:0000313" key="4">
    <source>
        <dbReference type="Proteomes" id="UP001371305"/>
    </source>
</evidence>
<feature type="compositionally biased region" description="Basic and acidic residues" evidence="1">
    <location>
        <begin position="693"/>
        <end position="708"/>
    </location>
</feature>
<dbReference type="EMBL" id="JBBUKT010000020">
    <property type="protein sequence ID" value="MEK7954429.1"/>
    <property type="molecule type" value="Genomic_DNA"/>
</dbReference>
<proteinExistence type="predicted"/>
<feature type="compositionally biased region" description="Basic and acidic residues" evidence="1">
    <location>
        <begin position="436"/>
        <end position="447"/>
    </location>
</feature>
<comment type="caution">
    <text evidence="3">The sequence shown here is derived from an EMBL/GenBank/DDBJ whole genome shotgun (WGS) entry which is preliminary data.</text>
</comment>
<feature type="compositionally biased region" description="Low complexity" evidence="1">
    <location>
        <begin position="679"/>
        <end position="692"/>
    </location>
</feature>
<feature type="transmembrane region" description="Helical" evidence="2">
    <location>
        <begin position="31"/>
        <end position="51"/>
    </location>
</feature>
<evidence type="ECO:0000256" key="1">
    <source>
        <dbReference type="SAM" id="MobiDB-lite"/>
    </source>
</evidence>
<keyword evidence="2" id="KW-0812">Transmembrane</keyword>
<feature type="compositionally biased region" description="Basic and acidic residues" evidence="1">
    <location>
        <begin position="724"/>
        <end position="748"/>
    </location>
</feature>
<feature type="non-terminal residue" evidence="3">
    <location>
        <position position="862"/>
    </location>
</feature>
<feature type="compositionally biased region" description="Basic and acidic residues" evidence="1">
    <location>
        <begin position="800"/>
        <end position="862"/>
    </location>
</feature>
<feature type="region of interest" description="Disordered" evidence="1">
    <location>
        <begin position="585"/>
        <end position="654"/>
    </location>
</feature>
<sequence length="862" mass="94990">MSTEKARQEIGQRLEAVRSSIRRAQWTRGGLVIATVMLGGLLVMMALDHFLAPLPQAARWAMFGVWVLGTLAAAAIGLRPLLRKIGLVQVARWIEGRHPEIEERMSTVLELGGGHGGVSESLLEELAKAAGDDVGKVDARAELKAVGAAKKWARPAIAFAALLLLLFVVWPKEAVRLAVRAVAPFSTLGNAGALKFSVKPGNVELLEGDALEIAIKYDGPAKDLEVVMTTPAGNEIVQPMLPAGDAWSYRLDPVREGFHYKARAGRGESDGYDVTVWPSPTLPEPRVKLSFPEYTGLLPKEEPLGRGIEAVRGTKVDLSGALNTAVEAAWLEIDGKRIADGTVEKSASGGRVELAWNLNKEGSGEAVLKLKHRLGREVEALRFPVRVLEDLSPAVRWLSPVATELRVRPDEVLGLRYEVTEDFGVAALQLEVKTNDQEPRRLERSLPEKLGGPAKPARYRGESEMAVGELLEAWPGANELRLRVRAVDARPAELEGPGVGNSEWLLIKIDQNAESLARQELRAEHDGARETIETAMREAREARERMDWHRGEMQKDELSKDAVKHFEEARDRLAKAQEDLQKLAEQMQESVHATKADEVRKASEQLAQARQELESAPLQDGQQRREEKLDNAREQAEAAVKNLEKAREAMDRDRRKVEELARFQELAQQQRELARQAEKQATAQQQAPMDQQWQDRQRGVEEQLRQQLREQPQARAEVLEAQAEEAKKLAEEAKALSESQKGLEEKSKQTPVSSPEGIREALQKEQAKIAEKTAEQLAEARQQRSEAADQLPEAVAATEQAKEALSKGEDKAAAEAAKEAAEAMREAVAEPKQGEAKQGEAKQGEAKQGEAKQGEAKQGEAK</sequence>
<evidence type="ECO:0008006" key="5">
    <source>
        <dbReference type="Google" id="ProtNLM"/>
    </source>
</evidence>
<reference evidence="3 4" key="1">
    <citation type="submission" date="2024-04" db="EMBL/GenBank/DDBJ databases">
        <title>Luteolibacter sp. isolated from soil.</title>
        <authorList>
            <person name="An J."/>
        </authorList>
    </citation>
    <scope>NUCLEOTIDE SEQUENCE [LARGE SCALE GENOMIC DNA]</scope>
    <source>
        <strain evidence="3 4">Y139</strain>
    </source>
</reference>
<feature type="compositionally biased region" description="Low complexity" evidence="1">
    <location>
        <begin position="709"/>
        <end position="721"/>
    </location>
</feature>
<feature type="compositionally biased region" description="Basic and acidic residues" evidence="1">
    <location>
        <begin position="622"/>
        <end position="654"/>
    </location>
</feature>
<gene>
    <name evidence="3" type="ORF">WKV53_28185</name>
</gene>
<dbReference type="Proteomes" id="UP001371305">
    <property type="component" value="Unassembled WGS sequence"/>
</dbReference>
<feature type="transmembrane region" description="Helical" evidence="2">
    <location>
        <begin position="57"/>
        <end position="78"/>
    </location>
</feature>
<feature type="compositionally biased region" description="Basic and acidic residues" evidence="1">
    <location>
        <begin position="757"/>
        <end position="774"/>
    </location>
</feature>
<feature type="compositionally biased region" description="Basic and acidic residues" evidence="1">
    <location>
        <begin position="592"/>
        <end position="603"/>
    </location>
</feature>